<evidence type="ECO:0000256" key="1">
    <source>
        <dbReference type="SAM" id="SignalP"/>
    </source>
</evidence>
<comment type="caution">
    <text evidence="2">The sequence shown here is derived from an EMBL/GenBank/DDBJ whole genome shotgun (WGS) entry which is preliminary data.</text>
</comment>
<evidence type="ECO:0000313" key="2">
    <source>
        <dbReference type="EMBL" id="KAL2037598.1"/>
    </source>
</evidence>
<protein>
    <submittedName>
        <fullName evidence="2">Uncharacterized protein</fullName>
    </submittedName>
</protein>
<evidence type="ECO:0000313" key="3">
    <source>
        <dbReference type="Proteomes" id="UP001590950"/>
    </source>
</evidence>
<feature type="chain" id="PRO_5046695944" evidence="1">
    <location>
        <begin position="23"/>
        <end position="176"/>
    </location>
</feature>
<sequence>MKSSVIHYFAFWRLVCSTITLAARIPPCSTALIHRLSHTTTLLHNNTMPFSHNVRPPDPTYYGYGRIRGPDSGVIKIYDYGPELFFTDQCEVSLYIVAECEYHISRGPDVRLGPDQRFWTYGSVSVTLRPWHYMTWRKWCAAYEQLIIENLDFQLRFEITGFRIGIIGMGEVEKIQ</sequence>
<organism evidence="2 3">
    <name type="scientific">Stereocaulon virgatum</name>
    <dbReference type="NCBI Taxonomy" id="373712"/>
    <lineage>
        <taxon>Eukaryota</taxon>
        <taxon>Fungi</taxon>
        <taxon>Dikarya</taxon>
        <taxon>Ascomycota</taxon>
        <taxon>Pezizomycotina</taxon>
        <taxon>Lecanoromycetes</taxon>
        <taxon>OSLEUM clade</taxon>
        <taxon>Lecanoromycetidae</taxon>
        <taxon>Lecanorales</taxon>
        <taxon>Lecanorineae</taxon>
        <taxon>Stereocaulaceae</taxon>
        <taxon>Stereocaulon</taxon>
    </lineage>
</organism>
<keyword evidence="1" id="KW-0732">Signal</keyword>
<feature type="signal peptide" evidence="1">
    <location>
        <begin position="1"/>
        <end position="22"/>
    </location>
</feature>
<dbReference type="EMBL" id="JBEFKJ010000039">
    <property type="protein sequence ID" value="KAL2037598.1"/>
    <property type="molecule type" value="Genomic_DNA"/>
</dbReference>
<accession>A0ABR4A2N2</accession>
<dbReference type="Proteomes" id="UP001590950">
    <property type="component" value="Unassembled WGS sequence"/>
</dbReference>
<gene>
    <name evidence="2" type="ORF">N7G274_009711</name>
</gene>
<proteinExistence type="predicted"/>
<name>A0ABR4A2N2_9LECA</name>
<keyword evidence="3" id="KW-1185">Reference proteome</keyword>
<reference evidence="2 3" key="1">
    <citation type="submission" date="2024-09" db="EMBL/GenBank/DDBJ databases">
        <title>Rethinking Asexuality: The Enigmatic Case of Functional Sexual Genes in Lepraria (Stereocaulaceae).</title>
        <authorList>
            <person name="Doellman M."/>
            <person name="Sun Y."/>
            <person name="Barcenas-Pena A."/>
            <person name="Lumbsch H.T."/>
            <person name="Grewe F."/>
        </authorList>
    </citation>
    <scope>NUCLEOTIDE SEQUENCE [LARGE SCALE GENOMIC DNA]</scope>
    <source>
        <strain evidence="2 3">Mercado 3170</strain>
    </source>
</reference>